<dbReference type="PANTHER" id="PTHR40094">
    <property type="entry name" value="ALPHA-2-MACROGLOBULIN HOMOLOG"/>
    <property type="match status" value="1"/>
</dbReference>
<reference evidence="7" key="2">
    <citation type="submission" date="2020-09" db="EMBL/GenBank/DDBJ databases">
        <authorList>
            <person name="Sun Q."/>
            <person name="Zhou Y."/>
        </authorList>
    </citation>
    <scope>NUCLEOTIDE SEQUENCE</scope>
    <source>
        <strain evidence="7">CGMCC 1.12919</strain>
    </source>
</reference>
<dbReference type="EMBL" id="BMGG01000002">
    <property type="protein sequence ID" value="GGC54872.1"/>
    <property type="molecule type" value="Genomic_DNA"/>
</dbReference>
<dbReference type="SMART" id="SM01360">
    <property type="entry name" value="A2M"/>
    <property type="match status" value="1"/>
</dbReference>
<evidence type="ECO:0000259" key="5">
    <source>
        <dbReference type="SMART" id="SM01359"/>
    </source>
</evidence>
<dbReference type="Pfam" id="PF17973">
    <property type="entry name" value="bMG10"/>
    <property type="match status" value="1"/>
</dbReference>
<dbReference type="PANTHER" id="PTHR40094:SF1">
    <property type="entry name" value="UBIQUITIN DOMAIN-CONTAINING PROTEIN"/>
    <property type="match status" value="1"/>
</dbReference>
<proteinExistence type="inferred from homology"/>
<feature type="signal peptide" evidence="4">
    <location>
        <begin position="1"/>
        <end position="26"/>
    </location>
</feature>
<dbReference type="Gene3D" id="1.50.10.20">
    <property type="match status" value="1"/>
</dbReference>
<dbReference type="CDD" id="cd02891">
    <property type="entry name" value="A2M_like"/>
    <property type="match status" value="1"/>
</dbReference>
<dbReference type="SMART" id="SM01419">
    <property type="entry name" value="Thiol-ester_cl"/>
    <property type="match status" value="1"/>
</dbReference>
<dbReference type="Pfam" id="PF07678">
    <property type="entry name" value="TED_complement"/>
    <property type="match status" value="1"/>
</dbReference>
<feature type="domain" description="Alpha-2-macroglobulin" evidence="6">
    <location>
        <begin position="1093"/>
        <end position="1181"/>
    </location>
</feature>
<evidence type="ECO:0000256" key="4">
    <source>
        <dbReference type="SAM" id="SignalP"/>
    </source>
</evidence>
<reference evidence="7" key="1">
    <citation type="journal article" date="2014" name="Int. J. Syst. Evol. Microbiol.">
        <title>Complete genome sequence of Corynebacterium casei LMG S-19264T (=DSM 44701T), isolated from a smear-ripened cheese.</title>
        <authorList>
            <consortium name="US DOE Joint Genome Institute (JGI-PGF)"/>
            <person name="Walter F."/>
            <person name="Albersmeier A."/>
            <person name="Kalinowski J."/>
            <person name="Ruckert C."/>
        </authorList>
    </citation>
    <scope>NUCLEOTIDE SEQUENCE</scope>
    <source>
        <strain evidence="7">CGMCC 1.12919</strain>
    </source>
</reference>
<dbReference type="Pfam" id="PF17962">
    <property type="entry name" value="bMG6"/>
    <property type="match status" value="1"/>
</dbReference>
<dbReference type="InterPro" id="IPR049120">
    <property type="entry name" value="A2M_bMG2"/>
</dbReference>
<dbReference type="Pfam" id="PF00207">
    <property type="entry name" value="A2M"/>
    <property type="match status" value="1"/>
</dbReference>
<dbReference type="InterPro" id="IPR008930">
    <property type="entry name" value="Terpenoid_cyclase/PrenylTrfase"/>
</dbReference>
<dbReference type="SUPFAM" id="SSF48239">
    <property type="entry name" value="Terpenoid cyclases/Protein prenyltransferases"/>
    <property type="match status" value="1"/>
</dbReference>
<dbReference type="Pfam" id="PF17972">
    <property type="entry name" value="bMG5"/>
    <property type="match status" value="1"/>
</dbReference>
<dbReference type="PROSITE" id="PS51257">
    <property type="entry name" value="PROKAR_LIPOPROTEIN"/>
    <property type="match status" value="1"/>
</dbReference>
<evidence type="ECO:0000313" key="8">
    <source>
        <dbReference type="Proteomes" id="UP000637002"/>
    </source>
</evidence>
<evidence type="ECO:0000256" key="3">
    <source>
        <dbReference type="SAM" id="MobiDB-lite"/>
    </source>
</evidence>
<gene>
    <name evidence="7" type="ORF">GCM10010994_12240</name>
</gene>
<evidence type="ECO:0000256" key="1">
    <source>
        <dbReference type="ARBA" id="ARBA00010556"/>
    </source>
</evidence>
<dbReference type="RefSeq" id="WP_188608254.1">
    <property type="nucleotide sequence ID" value="NZ_BMGG01000002.1"/>
</dbReference>
<organism evidence="7 8">
    <name type="scientific">Chelatococcus reniformis</name>
    <dbReference type="NCBI Taxonomy" id="1494448"/>
    <lineage>
        <taxon>Bacteria</taxon>
        <taxon>Pseudomonadati</taxon>
        <taxon>Pseudomonadota</taxon>
        <taxon>Alphaproteobacteria</taxon>
        <taxon>Hyphomicrobiales</taxon>
        <taxon>Chelatococcaceae</taxon>
        <taxon>Chelatococcus</taxon>
    </lineage>
</organism>
<name>A0A916TZV3_9HYPH</name>
<feature type="domain" description="Alpha-2-macroglobulin bait region" evidence="5">
    <location>
        <begin position="888"/>
        <end position="1032"/>
    </location>
</feature>
<protein>
    <submittedName>
        <fullName evidence="7">Alpha-2-macroglobulin</fullName>
    </submittedName>
</protein>
<dbReference type="InterPro" id="IPR002890">
    <property type="entry name" value="MG2"/>
</dbReference>
<keyword evidence="2 4" id="KW-0732">Signal</keyword>
<dbReference type="InterPro" id="IPR026284">
    <property type="entry name" value="A2MG_proteobact"/>
</dbReference>
<dbReference type="Pfam" id="PF01835">
    <property type="entry name" value="MG2"/>
    <property type="match status" value="1"/>
</dbReference>
<dbReference type="Pfam" id="PF07703">
    <property type="entry name" value="A2M_BRD"/>
    <property type="match status" value="1"/>
</dbReference>
<evidence type="ECO:0000259" key="6">
    <source>
        <dbReference type="SMART" id="SM01360"/>
    </source>
</evidence>
<dbReference type="InterPro" id="IPR041246">
    <property type="entry name" value="Bact_MG10"/>
</dbReference>
<sequence>MRGLRLTCLNGPAVRAVAAAAALAFACLLGQQARAEKSFVREELASGAVRLETTLRSESGRTAQAALAAGRDADLLKRESAAQLGRDPRVALTRASEAIALAGKDPGAWIAYSKAALQVQREGVRDRYLLRERATIAAYAAYQAATTKADEAAALAQLGAAFETREIWRPSLDAYAASLALADNGRLRTTYEELRSKYGFRITDYKVDSDSASPRVCFEFSDPLARKTDFAPYVALSGAANAAVSGEDRQLCVDGLKHGERYAIVLRQGLPSSVGESLLKSADYEIYVRDRSPQVRFTGRNYVLPRAGQEGIPVITVNTPKVKLDIARIGDRSLLPTVRSEDFLAQLSQQGIDAILTEKGFKVWSGTLDAKSELNKDVVTAFPIVEAVNGKLDPGVYVMTALPANADGTADGGDDYSQRATQWFVVSDIGLTAMSGKEGVDVLARSLASAEPLAGIEIKLVARNNEVLATRATDTAGRVRFDPGLARGEGGLAPGLVVASGPESDYGFLDLQQNAFDLTDRGVSGRAAPAALDAFLFAERGVYRSGETVHLTSLLRDGKGIAVPRVPLTLVVRRPDGVEYRRSQVEDQGLGGRALSIPLLSGSQSGTWRVLAYTDPKGKPVGETSFLVDDYVPERLEVKLTPKTAVLRPGEPATIAVEARYLFGAAGSDLAVSGEVAVSEADGTAVPGLDGYEVGVADEDYEDGSSEIEAGVKTDAKGHASIDVPMEELPQDRPFQATLTLRVGEEGGRAVARSVTLPILPRDPVIGVKKLFSQLAEGSAASFDVVVADPDGRRLAKPLQWSLYRIDRRYQWYSSDGRWTSEPTEQRRRVADGTVDAPADAPARISSPVEWGSYRLDVAMAGQQPALTSVSFTVGYSGEVAADAPDVLDVKLDKAAYRAGDDLTLHINSRFSGSATVAIVGDRVYQERTVALAAGGTTVSLPVEAGWGAGAYAMAFAYRPLDRAANRMPGRAMGLSWFSIDREAHELKVALDAPATMRPRGKLAIPVSVTGLAPGEVAFITVAAVDVGILNLTRYEAPQPQQFYFGQRQLATDVRDLYGFLIDGMQGARGAIRSGGDSGMSLSGDAPTQPPLARYSGVVKVGPDGKATVSFDIPDFNGSVRIMATAWAGGKVGSGTQDVTVRDPVVLTPTAPRFMAIGDRSRLFVQVDNVEGPAGDYTFDLDMRGPIVVPADAAHKQIRLAAGGRAAIAIPLTAAGTGTASFEARLSGNGVDSRQTVQFRVHPGTPALVRRTVRPLPAGASVALSSDLFADMIPGSGRLSVTVASNAAFDVPALLQALDRYPYGCTEQTVSRALPLLYVNQLAQAQQLAIDPDVTPRITDAIARVLSRQDGNGSFGLWSVGGDDIWLDAFVGDFLTRARERGFAVPQRSLDLALERLRNTVANAGDFTASQSEGLAYAVYVLARNRRPVMGDLRYFADTKLGDFATPLARAQIGAALALLGDRGRAQTAFGAAADALAAARDGGVSRPDYGSRLRDGAALIALGAEAGVARDTIQKASFVVEQARAAVQHTSTQENAWMVLAAEAAGRDANALSVAVDGQANSGPLFRSFGESDLAKPVTIANAGQEPAQLVMSVGGNPATPEGPAAQGYTVERSYYRLDGSKVDPTKVQQNDRLVVALKITEATAAYARLLVVDHLPAGFEIDNPNLVDGSSMEAFAWLKQDGVAPVATEYRDDRFVAAYNRDKGQPAFINVAYIVRVVSPGRFMHPPATAEDMYRPDRYGRTGFGVVEVAKAP</sequence>
<dbReference type="Pfam" id="PF21142">
    <property type="entry name" value="A2M_bMG2"/>
    <property type="match status" value="1"/>
</dbReference>
<comment type="caution">
    <text evidence="7">The sequence shown here is derived from an EMBL/GenBank/DDBJ whole genome shotgun (WGS) entry which is preliminary data.</text>
</comment>
<dbReference type="GO" id="GO:0004866">
    <property type="term" value="F:endopeptidase inhibitor activity"/>
    <property type="evidence" value="ECO:0007669"/>
    <property type="project" value="InterPro"/>
</dbReference>
<feature type="chain" id="PRO_5037158003" evidence="4">
    <location>
        <begin position="27"/>
        <end position="1755"/>
    </location>
</feature>
<dbReference type="GO" id="GO:0005615">
    <property type="term" value="C:extracellular space"/>
    <property type="evidence" value="ECO:0007669"/>
    <property type="project" value="InterPro"/>
</dbReference>
<evidence type="ECO:0000256" key="2">
    <source>
        <dbReference type="ARBA" id="ARBA00022729"/>
    </source>
</evidence>
<dbReference type="InterPro" id="IPR021868">
    <property type="entry name" value="Alpha_2_Macroglob_MG3"/>
</dbReference>
<feature type="region of interest" description="Disordered" evidence="3">
    <location>
        <begin position="821"/>
        <end position="842"/>
    </location>
</feature>
<dbReference type="Proteomes" id="UP000637002">
    <property type="component" value="Unassembled WGS sequence"/>
</dbReference>
<comment type="similarity">
    <text evidence="1">Belongs to the protease inhibitor I39 (alpha-2-macroglobulin) family. Bacterial alpha-2-macroglobulin subfamily.</text>
</comment>
<dbReference type="Gene3D" id="2.60.40.1930">
    <property type="match status" value="1"/>
</dbReference>
<dbReference type="Pfam" id="PF11974">
    <property type="entry name" value="bMG3"/>
    <property type="match status" value="1"/>
</dbReference>
<dbReference type="InterPro" id="IPR011625">
    <property type="entry name" value="A2M_N_BRD"/>
</dbReference>
<dbReference type="InterPro" id="IPR051802">
    <property type="entry name" value="YfhM-like"/>
</dbReference>
<dbReference type="InterPro" id="IPR041462">
    <property type="entry name" value="Bact_A2M_MG6"/>
</dbReference>
<keyword evidence="8" id="KW-1185">Reference proteome</keyword>
<dbReference type="SMART" id="SM01359">
    <property type="entry name" value="A2M_N_2"/>
    <property type="match status" value="1"/>
</dbReference>
<accession>A0A916TZV3</accession>
<dbReference type="InterPro" id="IPR001599">
    <property type="entry name" value="Macroglobln_a2"/>
</dbReference>
<dbReference type="InterPro" id="IPR041203">
    <property type="entry name" value="Bact_A2M_MG5"/>
</dbReference>
<dbReference type="InterPro" id="IPR047565">
    <property type="entry name" value="Alpha-macroglob_thiol-ester_cl"/>
</dbReference>
<dbReference type="InterPro" id="IPR011626">
    <property type="entry name" value="Alpha-macroglobulin_TED"/>
</dbReference>
<evidence type="ECO:0000313" key="7">
    <source>
        <dbReference type="EMBL" id="GGC54872.1"/>
    </source>
</evidence>
<dbReference type="PIRSF" id="PIRSF038980">
    <property type="entry name" value="A2M_bac"/>
    <property type="match status" value="1"/>
</dbReference>